<protein>
    <recommendedName>
        <fullName evidence="9">CRIB domain-containing protein</fullName>
    </recommendedName>
</protein>
<feature type="region of interest" description="Disordered" evidence="7">
    <location>
        <begin position="551"/>
        <end position="659"/>
    </location>
</feature>
<feature type="compositionally biased region" description="Low complexity" evidence="7">
    <location>
        <begin position="709"/>
        <end position="718"/>
    </location>
</feature>
<dbReference type="Pfam" id="PF04791">
    <property type="entry name" value="LMBR1"/>
    <property type="match status" value="1"/>
</dbReference>
<feature type="region of interest" description="Disordered" evidence="7">
    <location>
        <begin position="691"/>
        <end position="718"/>
    </location>
</feature>
<dbReference type="STRING" id="105231.A0A1Y1IJI2"/>
<feature type="transmembrane region" description="Helical" evidence="8">
    <location>
        <begin position="474"/>
        <end position="495"/>
    </location>
</feature>
<evidence type="ECO:0000313" key="11">
    <source>
        <dbReference type="Proteomes" id="UP000054558"/>
    </source>
</evidence>
<gene>
    <name evidence="10" type="ORF">KFL_005410080</name>
</gene>
<proteinExistence type="inferred from homology"/>
<accession>A0A1Y1IJI2</accession>
<evidence type="ECO:0000313" key="10">
    <source>
        <dbReference type="EMBL" id="GAQ89609.1"/>
    </source>
</evidence>
<evidence type="ECO:0000256" key="2">
    <source>
        <dbReference type="ARBA" id="ARBA00010487"/>
    </source>
</evidence>
<evidence type="ECO:0000256" key="6">
    <source>
        <dbReference type="SAM" id="Coils"/>
    </source>
</evidence>
<evidence type="ECO:0000256" key="4">
    <source>
        <dbReference type="ARBA" id="ARBA00022989"/>
    </source>
</evidence>
<dbReference type="AlphaFoldDB" id="A0A1Y1IJI2"/>
<organism evidence="10 11">
    <name type="scientific">Klebsormidium nitens</name>
    <name type="common">Green alga</name>
    <name type="synonym">Ulothrix nitens</name>
    <dbReference type="NCBI Taxonomy" id="105231"/>
    <lineage>
        <taxon>Eukaryota</taxon>
        <taxon>Viridiplantae</taxon>
        <taxon>Streptophyta</taxon>
        <taxon>Klebsormidiophyceae</taxon>
        <taxon>Klebsormidiales</taxon>
        <taxon>Klebsormidiaceae</taxon>
        <taxon>Klebsormidium</taxon>
    </lineage>
</organism>
<dbReference type="InterPro" id="IPR006876">
    <property type="entry name" value="LMBR1-like_membr_prot"/>
</dbReference>
<reference evidence="10 11" key="1">
    <citation type="journal article" date="2014" name="Nat. Commun.">
        <title>Klebsormidium flaccidum genome reveals primary factors for plant terrestrial adaptation.</title>
        <authorList>
            <person name="Hori K."/>
            <person name="Maruyama F."/>
            <person name="Fujisawa T."/>
            <person name="Togashi T."/>
            <person name="Yamamoto N."/>
            <person name="Seo M."/>
            <person name="Sato S."/>
            <person name="Yamada T."/>
            <person name="Mori H."/>
            <person name="Tajima N."/>
            <person name="Moriyama T."/>
            <person name="Ikeuchi M."/>
            <person name="Watanabe M."/>
            <person name="Wada H."/>
            <person name="Kobayashi K."/>
            <person name="Saito M."/>
            <person name="Masuda T."/>
            <person name="Sasaki-Sekimoto Y."/>
            <person name="Mashiguchi K."/>
            <person name="Awai K."/>
            <person name="Shimojima M."/>
            <person name="Masuda S."/>
            <person name="Iwai M."/>
            <person name="Nobusawa T."/>
            <person name="Narise T."/>
            <person name="Kondo S."/>
            <person name="Saito H."/>
            <person name="Sato R."/>
            <person name="Murakawa M."/>
            <person name="Ihara Y."/>
            <person name="Oshima-Yamada Y."/>
            <person name="Ohtaka K."/>
            <person name="Satoh M."/>
            <person name="Sonobe K."/>
            <person name="Ishii M."/>
            <person name="Ohtani R."/>
            <person name="Kanamori-Sato M."/>
            <person name="Honoki R."/>
            <person name="Miyazaki D."/>
            <person name="Mochizuki H."/>
            <person name="Umetsu J."/>
            <person name="Higashi K."/>
            <person name="Shibata D."/>
            <person name="Kamiya Y."/>
            <person name="Sato N."/>
            <person name="Nakamura Y."/>
            <person name="Tabata S."/>
            <person name="Ida S."/>
            <person name="Kurokawa K."/>
            <person name="Ohta H."/>
        </authorList>
    </citation>
    <scope>NUCLEOTIDE SEQUENCE [LARGE SCALE GENOMIC DNA]</scope>
    <source>
        <strain evidence="10 11">NIES-2285</strain>
    </source>
</reference>
<evidence type="ECO:0000256" key="7">
    <source>
        <dbReference type="SAM" id="MobiDB-lite"/>
    </source>
</evidence>
<dbReference type="OMA" id="QLERICY"/>
<comment type="subcellular location">
    <subcellularLocation>
        <location evidence="1">Membrane</location>
        <topology evidence="1">Multi-pass membrane protein</topology>
    </subcellularLocation>
</comment>
<evidence type="ECO:0000256" key="3">
    <source>
        <dbReference type="ARBA" id="ARBA00022692"/>
    </source>
</evidence>
<dbReference type="InterPro" id="IPR000095">
    <property type="entry name" value="CRIB_dom"/>
</dbReference>
<feature type="compositionally biased region" description="Low complexity" evidence="7">
    <location>
        <begin position="616"/>
        <end position="625"/>
    </location>
</feature>
<name>A0A1Y1IJI2_KLENI</name>
<evidence type="ECO:0000259" key="9">
    <source>
        <dbReference type="PROSITE" id="PS50108"/>
    </source>
</evidence>
<feature type="compositionally biased region" description="Low complexity" evidence="7">
    <location>
        <begin position="571"/>
        <end position="581"/>
    </location>
</feature>
<comment type="similarity">
    <text evidence="2">Belongs to the LIMR family.</text>
</comment>
<dbReference type="PROSITE" id="PS50108">
    <property type="entry name" value="CRIB"/>
    <property type="match status" value="1"/>
</dbReference>
<sequence length="755" mass="82834">MWTFYVVAIITVVVMDLVTLFHYASPKADWMVKTVVAYAWFTNLSIVILVPIDVYTTLHHGRSNAVSIMWSTAYWSAQALTWLIIPTFQHYEDAGDFTVASRLKYSVRHNVTFYGSVGAVGLVGLVLLIASGKMTLSGIQGYAIAASNTFGLVTGGLLLAYGLVELPRGLWRHADLNLRQRWLAHKVGRIAEKLDEAHGELSTAIVIAQATSNQMSRRDPLRPYMDMIDTMAAEDPTFKPTGGRIGENDMDYDMSIKTLASLRKRLRNAKEQYYRYKSEYAAIVWAALELEDTMKNAASGKANDYKFVSTIRPTRTGQFADLINRAEWLWRCVLRSVTVQLMAALLIMVSLALIFAEATIITDGKPDLSVFSLLIKSAGDNESLVQIFTFVPLVYICVCTYFSVFKLGMFSFYYLVPKHTDAVSLLVNASLTCRFAAPMSYNFLHLIHVGNTVFDQKMGQMGNIPVLGDEFNTYFPFLMVAFSSMIAANVFNRFLDLFGGSKRFHFDDEDRSDDFTASGNIILRKERASLERGMTVGESVMPLARSMANGDVEAGTAAPASKSPPRKKSASKSISPSPSTSLLQNPTLTPPRDTQNPRRYVPPSQRPEGGPGRPGSRGNSRPTSPGGNGRPPLPGRPNASPAREMQDVVGGPAGALGASMASRWGNFKGSLTKGIDQMGSGLSTVAEKLRASRERMQGKLPETQQQAQPLTTSARPASPAATLDNIFAGLGARTTVEDEEDDVNLLDKSKPRSGW</sequence>
<dbReference type="Proteomes" id="UP000054558">
    <property type="component" value="Unassembled WGS sequence"/>
</dbReference>
<dbReference type="OrthoDB" id="203099at2759"/>
<feature type="transmembrane region" description="Helical" evidence="8">
    <location>
        <begin position="6"/>
        <end position="23"/>
    </location>
</feature>
<keyword evidence="6" id="KW-0175">Coiled coil</keyword>
<feature type="transmembrane region" description="Helical" evidence="8">
    <location>
        <begin position="393"/>
        <end position="415"/>
    </location>
</feature>
<keyword evidence="4 8" id="KW-1133">Transmembrane helix</keyword>
<feature type="coiled-coil region" evidence="6">
    <location>
        <begin position="252"/>
        <end position="279"/>
    </location>
</feature>
<feature type="transmembrane region" description="Helical" evidence="8">
    <location>
        <begin position="142"/>
        <end position="164"/>
    </location>
</feature>
<dbReference type="PANTHER" id="PTHR21355">
    <property type="entry name" value="G-PROTEIN COUPLED RECEPTOR-ASSOCIATED PROTEIN LMBRD2"/>
    <property type="match status" value="1"/>
</dbReference>
<keyword evidence="5 8" id="KW-0472">Membrane</keyword>
<keyword evidence="3 8" id="KW-0812">Transmembrane</keyword>
<dbReference type="EMBL" id="DF237490">
    <property type="protein sequence ID" value="GAQ89609.1"/>
    <property type="molecule type" value="Genomic_DNA"/>
</dbReference>
<evidence type="ECO:0000256" key="1">
    <source>
        <dbReference type="ARBA" id="ARBA00004141"/>
    </source>
</evidence>
<dbReference type="PANTHER" id="PTHR21355:SF0">
    <property type="entry name" value="G-PROTEIN COUPLED RECEPTOR-ASSOCIATED PROTEIN LMBRD2"/>
    <property type="match status" value="1"/>
</dbReference>
<feature type="transmembrane region" description="Helical" evidence="8">
    <location>
        <begin position="341"/>
        <end position="361"/>
    </location>
</feature>
<evidence type="ECO:0000256" key="5">
    <source>
        <dbReference type="ARBA" id="ARBA00023136"/>
    </source>
</evidence>
<evidence type="ECO:0000256" key="8">
    <source>
        <dbReference type="SAM" id="Phobius"/>
    </source>
</evidence>
<feature type="transmembrane region" description="Helical" evidence="8">
    <location>
        <begin position="111"/>
        <end position="130"/>
    </location>
</feature>
<dbReference type="GO" id="GO:0016020">
    <property type="term" value="C:membrane"/>
    <property type="evidence" value="ECO:0000318"/>
    <property type="project" value="GO_Central"/>
</dbReference>
<keyword evidence="11" id="KW-1185">Reference proteome</keyword>
<feature type="transmembrane region" description="Helical" evidence="8">
    <location>
        <begin position="435"/>
        <end position="454"/>
    </location>
</feature>
<feature type="transmembrane region" description="Helical" evidence="8">
    <location>
        <begin position="35"/>
        <end position="52"/>
    </location>
</feature>
<feature type="domain" description="CRIB" evidence="9">
    <location>
        <begin position="435"/>
        <end position="450"/>
    </location>
</feature>
<dbReference type="InterPro" id="IPR051584">
    <property type="entry name" value="GPCR-associated_LMBR1"/>
</dbReference>